<dbReference type="InterPro" id="IPR014710">
    <property type="entry name" value="RmlC-like_jellyroll"/>
</dbReference>
<proteinExistence type="predicted"/>
<dbReference type="SUPFAM" id="SSF51182">
    <property type="entry name" value="RmlC-like cupins"/>
    <property type="match status" value="1"/>
</dbReference>
<dbReference type="RefSeq" id="WP_097207988.1">
    <property type="nucleotide sequence ID" value="NZ_JACHXB010000001.1"/>
</dbReference>
<dbReference type="OrthoDB" id="4227163at2"/>
<dbReference type="CDD" id="cd02215">
    <property type="entry name" value="cupin_QDO_N_C"/>
    <property type="match status" value="1"/>
</dbReference>
<protein>
    <submittedName>
        <fullName evidence="2">Cupin domain-containing protein</fullName>
    </submittedName>
</protein>
<accession>A0A285EG01</accession>
<dbReference type="AlphaFoldDB" id="A0A285EG01"/>
<sequence>MSLDERGYVLGEGEGTAVWFLDTRMTVKAGGAETGGAFTLLEWSAPLGFGPPRHLHQVEDECFYVLDGELVVECGDHRWTAGPGAFVFLPHGVPHVFVVSQGPVRGLQITAPAGFEDFVAELGRPATGPGLPEPSAPDVPRLLEAQGRYRNEIVGPPLTLADVATPG</sequence>
<dbReference type="PANTHER" id="PTHR36440">
    <property type="entry name" value="PUTATIVE (AFU_ORTHOLOGUE AFUA_8G07350)-RELATED"/>
    <property type="match status" value="1"/>
</dbReference>
<dbReference type="EMBL" id="OBDO01000009">
    <property type="protein sequence ID" value="SNX98049.1"/>
    <property type="molecule type" value="Genomic_DNA"/>
</dbReference>
<keyword evidence="3" id="KW-1185">Reference proteome</keyword>
<evidence type="ECO:0000313" key="2">
    <source>
        <dbReference type="EMBL" id="SNX98049.1"/>
    </source>
</evidence>
<evidence type="ECO:0000313" key="3">
    <source>
        <dbReference type="Proteomes" id="UP000219514"/>
    </source>
</evidence>
<dbReference type="InterPro" id="IPR013096">
    <property type="entry name" value="Cupin_2"/>
</dbReference>
<dbReference type="InterPro" id="IPR011051">
    <property type="entry name" value="RmlC_Cupin_sf"/>
</dbReference>
<dbReference type="Proteomes" id="UP000219514">
    <property type="component" value="Unassembled WGS sequence"/>
</dbReference>
<dbReference type="Pfam" id="PF07883">
    <property type="entry name" value="Cupin_2"/>
    <property type="match status" value="1"/>
</dbReference>
<dbReference type="InterPro" id="IPR053146">
    <property type="entry name" value="QDO-like"/>
</dbReference>
<dbReference type="PANTHER" id="PTHR36440:SF1">
    <property type="entry name" value="PUTATIVE (AFU_ORTHOLOGUE AFUA_8G07350)-RELATED"/>
    <property type="match status" value="1"/>
</dbReference>
<organism evidence="2 3">
    <name type="scientific">Geodermatophilus sabuli</name>
    <dbReference type="NCBI Taxonomy" id="1564158"/>
    <lineage>
        <taxon>Bacteria</taxon>
        <taxon>Bacillati</taxon>
        <taxon>Actinomycetota</taxon>
        <taxon>Actinomycetes</taxon>
        <taxon>Geodermatophilales</taxon>
        <taxon>Geodermatophilaceae</taxon>
        <taxon>Geodermatophilus</taxon>
    </lineage>
</organism>
<feature type="domain" description="Cupin type-2" evidence="1">
    <location>
        <begin position="48"/>
        <end position="105"/>
    </location>
</feature>
<name>A0A285EG01_9ACTN</name>
<dbReference type="Gene3D" id="2.60.120.10">
    <property type="entry name" value="Jelly Rolls"/>
    <property type="match status" value="1"/>
</dbReference>
<gene>
    <name evidence="2" type="ORF">SAMN06893097_109129</name>
</gene>
<evidence type="ECO:0000259" key="1">
    <source>
        <dbReference type="Pfam" id="PF07883"/>
    </source>
</evidence>
<reference evidence="2 3" key="1">
    <citation type="submission" date="2017-09" db="EMBL/GenBank/DDBJ databases">
        <authorList>
            <person name="Ehlers B."/>
            <person name="Leendertz F.H."/>
        </authorList>
    </citation>
    <scope>NUCLEOTIDE SEQUENCE [LARGE SCALE GENOMIC DNA]</scope>
    <source>
        <strain evidence="2 3">DSM 46844</strain>
    </source>
</reference>